<evidence type="ECO:0000256" key="4">
    <source>
        <dbReference type="ARBA" id="ARBA00022692"/>
    </source>
</evidence>
<feature type="transmembrane region" description="Helical" evidence="7">
    <location>
        <begin position="163"/>
        <end position="182"/>
    </location>
</feature>
<feature type="transmembrane region" description="Helical" evidence="7">
    <location>
        <begin position="277"/>
        <end position="296"/>
    </location>
</feature>
<feature type="transmembrane region" description="Helical" evidence="7">
    <location>
        <begin position="302"/>
        <end position="326"/>
    </location>
</feature>
<proteinExistence type="predicted"/>
<name>A0A367Y240_9MICO</name>
<dbReference type="PANTHER" id="PTHR23517">
    <property type="entry name" value="RESISTANCE PROTEIN MDTM, PUTATIVE-RELATED-RELATED"/>
    <property type="match status" value="1"/>
</dbReference>
<evidence type="ECO:0000256" key="5">
    <source>
        <dbReference type="ARBA" id="ARBA00022989"/>
    </source>
</evidence>
<dbReference type="OrthoDB" id="5242249at2"/>
<dbReference type="RefSeq" id="WP_114117511.1">
    <property type="nucleotide sequence ID" value="NZ_BMHU01000003.1"/>
</dbReference>
<feature type="transmembrane region" description="Helical" evidence="7">
    <location>
        <begin position="365"/>
        <end position="384"/>
    </location>
</feature>
<comment type="subcellular location">
    <subcellularLocation>
        <location evidence="1">Cell membrane</location>
        <topology evidence="1">Multi-pass membrane protein</topology>
    </subcellularLocation>
</comment>
<protein>
    <submittedName>
        <fullName evidence="9">MFS transporter</fullName>
    </submittedName>
</protein>
<feature type="transmembrane region" description="Helical" evidence="7">
    <location>
        <begin position="101"/>
        <end position="118"/>
    </location>
</feature>
<keyword evidence="6 7" id="KW-0472">Membrane</keyword>
<evidence type="ECO:0000313" key="9">
    <source>
        <dbReference type="EMBL" id="RCK59897.1"/>
    </source>
</evidence>
<feature type="transmembrane region" description="Helical" evidence="7">
    <location>
        <begin position="244"/>
        <end position="265"/>
    </location>
</feature>
<dbReference type="InterPro" id="IPR020846">
    <property type="entry name" value="MFS_dom"/>
</dbReference>
<keyword evidence="5 7" id="KW-1133">Transmembrane helix</keyword>
<feature type="transmembrane region" description="Helical" evidence="7">
    <location>
        <begin position="338"/>
        <end position="359"/>
    </location>
</feature>
<organism evidence="9 10">
    <name type="scientific">Microbacterium sorbitolivorans</name>
    <dbReference type="NCBI Taxonomy" id="1867410"/>
    <lineage>
        <taxon>Bacteria</taxon>
        <taxon>Bacillati</taxon>
        <taxon>Actinomycetota</taxon>
        <taxon>Actinomycetes</taxon>
        <taxon>Micrococcales</taxon>
        <taxon>Microbacteriaceae</taxon>
        <taxon>Microbacterium</taxon>
    </lineage>
</organism>
<dbReference type="PANTHER" id="PTHR23517:SF3">
    <property type="entry name" value="INTEGRAL MEMBRANE TRANSPORT PROTEIN"/>
    <property type="match status" value="1"/>
</dbReference>
<dbReference type="SUPFAM" id="SSF103473">
    <property type="entry name" value="MFS general substrate transporter"/>
    <property type="match status" value="1"/>
</dbReference>
<sequence>MNRRAWLLPVPTVFVLAWGGNHFTPLLHLYESLGGYAPWQANLLLGMYVFGLVPGLLVASAFSDQHGRRSATWIGLAVSAIASGLLAAGFGSLTLLCIGRIFAGLGVGVAMSVGSSWIKELSSGAPSPTAGARRSSMTLTLGFGLGAGVTGVLAQWGPLPAELPYFVHLALCVVAAAALLRAPESLDPARRAAGPWWKDLRVPSAAQRPFLRIVLPAAPWVFAAAGVAYAIMPSVVEHRLGAHATLYATALTVVTLGVGAVFQTLVPWINRITRGRALIVGLSGMTAGMILAAVSAEIGDPALAFLVAAVLGASYGVCMVSGLVVAQSLATPSDLAGITGVYYSLTYVGFLLPTLVAALLPVLSYLSSLIIIAAVCAACLLVVARNLRVR</sequence>
<evidence type="ECO:0000256" key="1">
    <source>
        <dbReference type="ARBA" id="ARBA00004651"/>
    </source>
</evidence>
<dbReference type="Pfam" id="PF07690">
    <property type="entry name" value="MFS_1"/>
    <property type="match status" value="1"/>
</dbReference>
<keyword evidence="4 7" id="KW-0812">Transmembrane</keyword>
<accession>A0A367Y240</accession>
<evidence type="ECO:0000259" key="8">
    <source>
        <dbReference type="PROSITE" id="PS50850"/>
    </source>
</evidence>
<evidence type="ECO:0000313" key="10">
    <source>
        <dbReference type="Proteomes" id="UP000253508"/>
    </source>
</evidence>
<evidence type="ECO:0000256" key="3">
    <source>
        <dbReference type="ARBA" id="ARBA00022475"/>
    </source>
</evidence>
<keyword evidence="2" id="KW-0813">Transport</keyword>
<keyword evidence="10" id="KW-1185">Reference proteome</keyword>
<feature type="transmembrane region" description="Helical" evidence="7">
    <location>
        <begin position="43"/>
        <end position="62"/>
    </location>
</feature>
<dbReference type="GO" id="GO:0022857">
    <property type="term" value="F:transmembrane transporter activity"/>
    <property type="evidence" value="ECO:0007669"/>
    <property type="project" value="InterPro"/>
</dbReference>
<dbReference type="InterPro" id="IPR011701">
    <property type="entry name" value="MFS"/>
</dbReference>
<evidence type="ECO:0000256" key="2">
    <source>
        <dbReference type="ARBA" id="ARBA00022448"/>
    </source>
</evidence>
<feature type="transmembrane region" description="Helical" evidence="7">
    <location>
        <begin position="210"/>
        <end position="232"/>
    </location>
</feature>
<dbReference type="Gene3D" id="1.20.1250.20">
    <property type="entry name" value="MFS general substrate transporter like domains"/>
    <property type="match status" value="1"/>
</dbReference>
<dbReference type="GO" id="GO:0005886">
    <property type="term" value="C:plasma membrane"/>
    <property type="evidence" value="ECO:0007669"/>
    <property type="project" value="UniProtKB-SubCell"/>
</dbReference>
<dbReference type="InterPro" id="IPR036259">
    <property type="entry name" value="MFS_trans_sf"/>
</dbReference>
<reference evidence="9 10" key="1">
    <citation type="submission" date="2018-07" db="EMBL/GenBank/DDBJ databases">
        <title>Microbacterium endoborsara sp. nov., a novel actinobacterium isolated from Borszczowia aralocaspica.</title>
        <authorList>
            <person name="An D."/>
        </authorList>
    </citation>
    <scope>NUCLEOTIDE SEQUENCE [LARGE SCALE GENOMIC DNA]</scope>
    <source>
        <strain evidence="9 10">C1.15228</strain>
    </source>
</reference>
<dbReference type="PROSITE" id="PS50850">
    <property type="entry name" value="MFS"/>
    <property type="match status" value="1"/>
</dbReference>
<evidence type="ECO:0000256" key="7">
    <source>
        <dbReference type="SAM" id="Phobius"/>
    </source>
</evidence>
<comment type="caution">
    <text evidence="9">The sequence shown here is derived from an EMBL/GenBank/DDBJ whole genome shotgun (WGS) entry which is preliminary data.</text>
</comment>
<feature type="transmembrane region" description="Helical" evidence="7">
    <location>
        <begin position="139"/>
        <end position="157"/>
    </location>
</feature>
<feature type="domain" description="Major facilitator superfamily (MFS) profile" evidence="8">
    <location>
        <begin position="1"/>
        <end position="390"/>
    </location>
</feature>
<dbReference type="AlphaFoldDB" id="A0A367Y240"/>
<keyword evidence="3" id="KW-1003">Cell membrane</keyword>
<evidence type="ECO:0000256" key="6">
    <source>
        <dbReference type="ARBA" id="ARBA00023136"/>
    </source>
</evidence>
<dbReference type="Proteomes" id="UP000253508">
    <property type="component" value="Unassembled WGS sequence"/>
</dbReference>
<dbReference type="InterPro" id="IPR050171">
    <property type="entry name" value="MFS_Transporters"/>
</dbReference>
<dbReference type="EMBL" id="QORO01000002">
    <property type="protein sequence ID" value="RCK59897.1"/>
    <property type="molecule type" value="Genomic_DNA"/>
</dbReference>
<feature type="transmembrane region" description="Helical" evidence="7">
    <location>
        <begin position="74"/>
        <end position="95"/>
    </location>
</feature>
<gene>
    <name evidence="9" type="ORF">DTO57_07015</name>
</gene>